<dbReference type="InterPro" id="IPR029500">
    <property type="entry name" value="QueF"/>
</dbReference>
<evidence type="ECO:0000313" key="8">
    <source>
        <dbReference type="Proteomes" id="UP000569092"/>
    </source>
</evidence>
<feature type="active site" description="Proton donor" evidence="5">
    <location>
        <position position="60"/>
    </location>
</feature>
<feature type="binding site" evidence="5">
    <location>
        <begin position="94"/>
        <end position="95"/>
    </location>
    <ligand>
        <name>substrate</name>
    </ligand>
</feature>
<dbReference type="GO" id="GO:0033739">
    <property type="term" value="F:preQ1 synthase activity"/>
    <property type="evidence" value="ECO:0007669"/>
    <property type="project" value="UniProtKB-UniRule"/>
</dbReference>
<dbReference type="EMBL" id="JACHDZ010000008">
    <property type="protein sequence ID" value="MBB5345988.1"/>
    <property type="molecule type" value="Genomic_DNA"/>
</dbReference>
<dbReference type="Proteomes" id="UP000569092">
    <property type="component" value="Unassembled WGS sequence"/>
</dbReference>
<reference evidence="7 8" key="1">
    <citation type="submission" date="2020-08" db="EMBL/GenBank/DDBJ databases">
        <title>Genomic Encyclopedia of Type Strains, Phase IV (KMG-V): Genome sequencing to study the core and pangenomes of soil and plant-associated prokaryotes.</title>
        <authorList>
            <person name="Whitman W."/>
        </authorList>
    </citation>
    <scope>NUCLEOTIDE SEQUENCE [LARGE SCALE GENOMIC DNA]</scope>
    <source>
        <strain evidence="7 8">M8US30</strain>
    </source>
</reference>
<name>A0A7W8JBM6_9BACT</name>
<evidence type="ECO:0000256" key="5">
    <source>
        <dbReference type="HAMAP-Rule" id="MF_00818"/>
    </source>
</evidence>
<dbReference type="NCBIfam" id="TIGR03139">
    <property type="entry name" value="QueF-II"/>
    <property type="match status" value="1"/>
</dbReference>
<comment type="caution">
    <text evidence="7">The sequence shown here is derived from an EMBL/GenBank/DDBJ whole genome shotgun (WGS) entry which is preliminary data.</text>
</comment>
<dbReference type="SUPFAM" id="SSF55620">
    <property type="entry name" value="Tetrahydrobiopterin biosynthesis enzymes-like"/>
    <property type="match status" value="1"/>
</dbReference>
<dbReference type="PANTHER" id="PTHR34354">
    <property type="entry name" value="NADPH-DEPENDENT 7-CYANO-7-DEAZAGUANINE REDUCTASE"/>
    <property type="match status" value="1"/>
</dbReference>
<keyword evidence="3 5" id="KW-0521">NADP</keyword>
<feature type="region of interest" description="Disordered" evidence="6">
    <location>
        <begin position="1"/>
        <end position="20"/>
    </location>
</feature>
<dbReference type="InterPro" id="IPR043133">
    <property type="entry name" value="GTP-CH-I_C/QueF"/>
</dbReference>
<keyword evidence="4 5" id="KW-0560">Oxidoreductase</keyword>
<feature type="binding site" evidence="5">
    <location>
        <begin position="75"/>
        <end position="77"/>
    </location>
    <ligand>
        <name>substrate</name>
    </ligand>
</feature>
<evidence type="ECO:0000256" key="2">
    <source>
        <dbReference type="ARBA" id="ARBA00022785"/>
    </source>
</evidence>
<dbReference type="InterPro" id="IPR016856">
    <property type="entry name" value="QueF_type1"/>
</dbReference>
<comment type="pathway">
    <text evidence="5">tRNA modification; tRNA-queuosine biosynthesis.</text>
</comment>
<evidence type="ECO:0000256" key="4">
    <source>
        <dbReference type="ARBA" id="ARBA00023002"/>
    </source>
</evidence>
<dbReference type="InterPro" id="IPR050084">
    <property type="entry name" value="NADPH_dep_7-cyano-7-deazaG_red"/>
</dbReference>
<comment type="similarity">
    <text evidence="5">Belongs to the GTP cyclohydrolase I family. QueF type 1 subfamily.</text>
</comment>
<accession>A0A7W8JBM6</accession>
<gene>
    <name evidence="5" type="primary">queF</name>
    <name evidence="7" type="ORF">HDF10_003995</name>
</gene>
<protein>
    <recommendedName>
        <fullName evidence="5">NADPH-dependent 7-cyano-7-deazaguanine reductase</fullName>
        <ecNumber evidence="5">1.7.1.13</ecNumber>
    </recommendedName>
    <alternativeName>
        <fullName evidence="5">7-cyano-7-carbaguanine reductase</fullName>
    </alternativeName>
    <alternativeName>
        <fullName evidence="5">NADPH-dependent nitrile oxidoreductase</fullName>
    </alternativeName>
    <alternativeName>
        <fullName evidence="5">PreQ(0) reductase</fullName>
    </alternativeName>
</protein>
<dbReference type="GO" id="GO:0008616">
    <property type="term" value="P:tRNA queuosine(34) biosynthetic process"/>
    <property type="evidence" value="ECO:0007669"/>
    <property type="project" value="UniProtKB-UniRule"/>
</dbReference>
<dbReference type="GO" id="GO:0005737">
    <property type="term" value="C:cytoplasm"/>
    <property type="evidence" value="ECO:0007669"/>
    <property type="project" value="UniProtKB-SubCell"/>
</dbReference>
<dbReference type="EC" id="1.7.1.13" evidence="5"/>
<dbReference type="UniPathway" id="UPA00392"/>
<comment type="subcellular location">
    <subcellularLocation>
        <location evidence="5">Cytoplasm</location>
    </subcellularLocation>
</comment>
<feature type="compositionally biased region" description="Polar residues" evidence="6">
    <location>
        <begin position="1"/>
        <end position="14"/>
    </location>
</feature>
<organism evidence="7 8">
    <name type="scientific">Tunturiibacter lichenicola</name>
    <dbReference type="NCBI Taxonomy" id="2051959"/>
    <lineage>
        <taxon>Bacteria</taxon>
        <taxon>Pseudomonadati</taxon>
        <taxon>Acidobacteriota</taxon>
        <taxon>Terriglobia</taxon>
        <taxon>Terriglobales</taxon>
        <taxon>Acidobacteriaceae</taxon>
        <taxon>Tunturiibacter</taxon>
    </lineage>
</organism>
<comment type="function">
    <text evidence="5">Catalyzes the NADPH-dependent reduction of 7-cyano-7-deazaguanine (preQ0) to 7-aminomethyl-7-deazaguanine (preQ1).</text>
</comment>
<dbReference type="HAMAP" id="MF_00818">
    <property type="entry name" value="QueF_type1"/>
    <property type="match status" value="1"/>
</dbReference>
<feature type="active site" description="Thioimide intermediate" evidence="5">
    <location>
        <position position="53"/>
    </location>
</feature>
<dbReference type="PANTHER" id="PTHR34354:SF1">
    <property type="entry name" value="NADPH-DEPENDENT 7-CYANO-7-DEAZAGUANINE REDUCTASE"/>
    <property type="match status" value="1"/>
</dbReference>
<keyword evidence="2 5" id="KW-0671">Queuosine biosynthesis</keyword>
<proteinExistence type="inferred from homology"/>
<dbReference type="AlphaFoldDB" id="A0A7W8JBM6"/>
<sequence>MSTATIPTPHTTGYTDDHAKSGLDATFPPIETWQNQFKAYEILVDDPEFTSVCPKTGLPDFGRLTIRYMPRQSCLELKSLKEYLFTYRNLGIFQENIVNQVLDDVVKACGPVWAVIVGDFRPRGGISTVVTATYPREESRPK</sequence>
<comment type="catalytic activity">
    <reaction evidence="5">
        <text>7-aminomethyl-7-carbaguanine + 2 NADP(+) = 7-cyano-7-carbaguanine + 2 NADPH + 3 H(+)</text>
        <dbReference type="Rhea" id="RHEA:13409"/>
        <dbReference type="ChEBI" id="CHEBI:15378"/>
        <dbReference type="ChEBI" id="CHEBI:45075"/>
        <dbReference type="ChEBI" id="CHEBI:57783"/>
        <dbReference type="ChEBI" id="CHEBI:58349"/>
        <dbReference type="ChEBI" id="CHEBI:58703"/>
        <dbReference type="EC" id="1.7.1.13"/>
    </reaction>
</comment>
<evidence type="ECO:0000256" key="3">
    <source>
        <dbReference type="ARBA" id="ARBA00022857"/>
    </source>
</evidence>
<evidence type="ECO:0000256" key="1">
    <source>
        <dbReference type="ARBA" id="ARBA00022490"/>
    </source>
</evidence>
<evidence type="ECO:0000256" key="6">
    <source>
        <dbReference type="SAM" id="MobiDB-lite"/>
    </source>
</evidence>
<dbReference type="Gene3D" id="3.30.1130.10">
    <property type="match status" value="1"/>
</dbReference>
<evidence type="ECO:0000313" key="7">
    <source>
        <dbReference type="EMBL" id="MBB5345988.1"/>
    </source>
</evidence>
<keyword evidence="1 5" id="KW-0963">Cytoplasm</keyword>
<dbReference type="Pfam" id="PF14489">
    <property type="entry name" value="QueF"/>
    <property type="match status" value="1"/>
</dbReference>